<dbReference type="CDD" id="cd05466">
    <property type="entry name" value="PBP2_LTTR_substrate"/>
    <property type="match status" value="1"/>
</dbReference>
<dbReference type="Proteomes" id="UP000626844">
    <property type="component" value="Unassembled WGS sequence"/>
</dbReference>
<evidence type="ECO:0000256" key="2">
    <source>
        <dbReference type="ARBA" id="ARBA00023015"/>
    </source>
</evidence>
<dbReference type="InterPro" id="IPR036390">
    <property type="entry name" value="WH_DNA-bd_sf"/>
</dbReference>
<evidence type="ECO:0000259" key="5">
    <source>
        <dbReference type="PROSITE" id="PS50931"/>
    </source>
</evidence>
<protein>
    <submittedName>
        <fullName evidence="6">LysR family transcriptional regulator</fullName>
    </submittedName>
</protein>
<reference evidence="6" key="1">
    <citation type="submission" date="2020-09" db="EMBL/GenBank/DDBJ databases">
        <title>A novel bacterium of genus Bacillus, isolated from South China Sea.</title>
        <authorList>
            <person name="Huang H."/>
            <person name="Mo K."/>
            <person name="Hu Y."/>
        </authorList>
    </citation>
    <scope>NUCLEOTIDE SEQUENCE</scope>
    <source>
        <strain evidence="6">IB182487</strain>
    </source>
</reference>
<comment type="caution">
    <text evidence="6">The sequence shown here is derived from an EMBL/GenBank/DDBJ whole genome shotgun (WGS) entry which is preliminary data.</text>
</comment>
<dbReference type="EMBL" id="JACXAI010000014">
    <property type="protein sequence ID" value="MBD1381008.1"/>
    <property type="molecule type" value="Genomic_DNA"/>
</dbReference>
<evidence type="ECO:0000313" key="6">
    <source>
        <dbReference type="EMBL" id="MBD1381008.1"/>
    </source>
</evidence>
<dbReference type="InterPro" id="IPR050950">
    <property type="entry name" value="HTH-type_LysR_regulators"/>
</dbReference>
<dbReference type="RefSeq" id="WP_191158601.1">
    <property type="nucleotide sequence ID" value="NZ_JACXAI010000014.1"/>
</dbReference>
<evidence type="ECO:0000256" key="3">
    <source>
        <dbReference type="ARBA" id="ARBA00023125"/>
    </source>
</evidence>
<evidence type="ECO:0000313" key="7">
    <source>
        <dbReference type="Proteomes" id="UP000626844"/>
    </source>
</evidence>
<dbReference type="Gene3D" id="3.40.190.290">
    <property type="match status" value="1"/>
</dbReference>
<dbReference type="SUPFAM" id="SSF46785">
    <property type="entry name" value="Winged helix' DNA-binding domain"/>
    <property type="match status" value="1"/>
</dbReference>
<dbReference type="GO" id="GO:0003677">
    <property type="term" value="F:DNA binding"/>
    <property type="evidence" value="ECO:0007669"/>
    <property type="project" value="UniProtKB-KW"/>
</dbReference>
<name>A0A926NJ92_9BACI</name>
<accession>A0A926NJ92</accession>
<dbReference type="Pfam" id="PF00126">
    <property type="entry name" value="HTH_1"/>
    <property type="match status" value="1"/>
</dbReference>
<dbReference type="InterPro" id="IPR000847">
    <property type="entry name" value="LysR_HTH_N"/>
</dbReference>
<dbReference type="InterPro" id="IPR005119">
    <property type="entry name" value="LysR_subst-bd"/>
</dbReference>
<dbReference type="PANTHER" id="PTHR30419:SF8">
    <property type="entry name" value="NITROGEN ASSIMILATION TRANSCRIPTIONAL ACTIVATOR-RELATED"/>
    <property type="match status" value="1"/>
</dbReference>
<dbReference type="GO" id="GO:0003700">
    <property type="term" value="F:DNA-binding transcription factor activity"/>
    <property type="evidence" value="ECO:0007669"/>
    <property type="project" value="InterPro"/>
</dbReference>
<dbReference type="AlphaFoldDB" id="A0A926NJ92"/>
<feature type="domain" description="HTH lysR-type" evidence="5">
    <location>
        <begin position="1"/>
        <end position="58"/>
    </location>
</feature>
<keyword evidence="2" id="KW-0805">Transcription regulation</keyword>
<proteinExistence type="inferred from homology"/>
<keyword evidence="7" id="KW-1185">Reference proteome</keyword>
<dbReference type="InterPro" id="IPR036388">
    <property type="entry name" value="WH-like_DNA-bd_sf"/>
</dbReference>
<keyword evidence="3" id="KW-0238">DNA-binding</keyword>
<dbReference type="PANTHER" id="PTHR30419">
    <property type="entry name" value="HTH-TYPE TRANSCRIPTIONAL REGULATOR YBHD"/>
    <property type="match status" value="1"/>
</dbReference>
<dbReference type="Gene3D" id="1.10.10.10">
    <property type="entry name" value="Winged helix-like DNA-binding domain superfamily/Winged helix DNA-binding domain"/>
    <property type="match status" value="1"/>
</dbReference>
<keyword evidence="4" id="KW-0804">Transcription</keyword>
<evidence type="ECO:0000256" key="4">
    <source>
        <dbReference type="ARBA" id="ARBA00023163"/>
    </source>
</evidence>
<organism evidence="6 7">
    <name type="scientific">Metabacillus arenae</name>
    <dbReference type="NCBI Taxonomy" id="2771434"/>
    <lineage>
        <taxon>Bacteria</taxon>
        <taxon>Bacillati</taxon>
        <taxon>Bacillota</taxon>
        <taxon>Bacilli</taxon>
        <taxon>Bacillales</taxon>
        <taxon>Bacillaceae</taxon>
        <taxon>Metabacillus</taxon>
    </lineage>
</organism>
<dbReference type="SUPFAM" id="SSF53850">
    <property type="entry name" value="Periplasmic binding protein-like II"/>
    <property type="match status" value="1"/>
</dbReference>
<sequence>MELRVLRYFLTVARVESITHAADILHITQPTLSRQLADLENELGTQLLIRGKRKISLTDAGMLFRQRAEEILTLADRTEKEFKDRKNLVGGTIAIGSVEAMSSQVLGKLLKAFYAEYPQVSYHIFTGTGDEIKEKIDNGLLEVGILLEPININSEKYDFIRLPQKERWGILTKISSSLAQKDHVTPKDLIRVPLLISGRPVVQNEIASWFADDYAHLRFVATFTLISNVINLVENGLGNAICIEGALGMRDSDHLCFRPFYPELLSGCVIVWKKHKVMSETATRFIQFIKHALKA</sequence>
<dbReference type="Pfam" id="PF03466">
    <property type="entry name" value="LysR_substrate"/>
    <property type="match status" value="1"/>
</dbReference>
<dbReference type="GO" id="GO:0005829">
    <property type="term" value="C:cytosol"/>
    <property type="evidence" value="ECO:0007669"/>
    <property type="project" value="TreeGrafter"/>
</dbReference>
<dbReference type="PROSITE" id="PS50931">
    <property type="entry name" value="HTH_LYSR"/>
    <property type="match status" value="1"/>
</dbReference>
<dbReference type="PRINTS" id="PR00039">
    <property type="entry name" value="HTHLYSR"/>
</dbReference>
<evidence type="ECO:0000256" key="1">
    <source>
        <dbReference type="ARBA" id="ARBA00009437"/>
    </source>
</evidence>
<comment type="similarity">
    <text evidence="1">Belongs to the LysR transcriptional regulatory family.</text>
</comment>
<gene>
    <name evidence="6" type="ORF">IC621_12265</name>
</gene>
<dbReference type="FunFam" id="1.10.10.10:FF:000001">
    <property type="entry name" value="LysR family transcriptional regulator"/>
    <property type="match status" value="1"/>
</dbReference>